<dbReference type="EMBL" id="JAKKPZ010000746">
    <property type="protein sequence ID" value="KAI1692570.1"/>
    <property type="molecule type" value="Genomic_DNA"/>
</dbReference>
<organism evidence="1 2">
    <name type="scientific">Ditylenchus destructor</name>
    <dbReference type="NCBI Taxonomy" id="166010"/>
    <lineage>
        <taxon>Eukaryota</taxon>
        <taxon>Metazoa</taxon>
        <taxon>Ecdysozoa</taxon>
        <taxon>Nematoda</taxon>
        <taxon>Chromadorea</taxon>
        <taxon>Rhabditida</taxon>
        <taxon>Tylenchina</taxon>
        <taxon>Tylenchomorpha</taxon>
        <taxon>Sphaerularioidea</taxon>
        <taxon>Anguinidae</taxon>
        <taxon>Anguininae</taxon>
        <taxon>Ditylenchus</taxon>
    </lineage>
</organism>
<keyword evidence="2" id="KW-1185">Reference proteome</keyword>
<gene>
    <name evidence="1" type="ORF">DdX_21179</name>
</gene>
<proteinExistence type="predicted"/>
<dbReference type="Proteomes" id="UP001201812">
    <property type="component" value="Unassembled WGS sequence"/>
</dbReference>
<reference evidence="1" key="1">
    <citation type="submission" date="2022-01" db="EMBL/GenBank/DDBJ databases">
        <title>Genome Sequence Resource for Two Populations of Ditylenchus destructor, the Migratory Endoparasitic Phytonematode.</title>
        <authorList>
            <person name="Zhang H."/>
            <person name="Lin R."/>
            <person name="Xie B."/>
        </authorList>
    </citation>
    <scope>NUCLEOTIDE SEQUENCE</scope>
    <source>
        <strain evidence="1">BazhouSP</strain>
    </source>
</reference>
<comment type="caution">
    <text evidence="1">The sequence shown here is derived from an EMBL/GenBank/DDBJ whole genome shotgun (WGS) entry which is preliminary data.</text>
</comment>
<sequence>MFLKLRPSLDYFRFAIAIATALAIGKKVYQEATKSWITGQNINGDAEWPGVMPPSRAQITSHVVANGGSIDAVNLNIDDVELLKRFLRAANVPERDVIGFSADVLANRKMTESGMPEQYLVSLLGKYNLQKTFKIAEMSFLIFSQSFNYNMSLSGTFNFFPGNAFFYQTSARQVQSITRVRLWGSFERLILGSSLHQMKRMRAAHFLVYNILSNYCLHSFRWLLSLSTYG</sequence>
<name>A0AAD4MF92_9BILA</name>
<accession>A0AAD4MF92</accession>
<dbReference type="AlphaFoldDB" id="A0AAD4MF92"/>
<evidence type="ECO:0000313" key="1">
    <source>
        <dbReference type="EMBL" id="KAI1692570.1"/>
    </source>
</evidence>
<protein>
    <submittedName>
        <fullName evidence="1">Uncharacterized protein</fullName>
    </submittedName>
</protein>
<evidence type="ECO:0000313" key="2">
    <source>
        <dbReference type="Proteomes" id="UP001201812"/>
    </source>
</evidence>